<dbReference type="InterPro" id="IPR035093">
    <property type="entry name" value="RelE/ParE_toxin_dom_sf"/>
</dbReference>
<sequence>MPDYVLTRGAEADLLAIARYTDSAWGEAQRVRYLQQIETVVSELARGEGIYRQRDDLYPGVRVRMAGHHYVFCLPQHSGPALILAILHERMDLIAKLNERLD</sequence>
<organism evidence="2 3">
    <name type="scientific">Spiribacter roseus</name>
    <dbReference type="NCBI Taxonomy" id="1855875"/>
    <lineage>
        <taxon>Bacteria</taxon>
        <taxon>Pseudomonadati</taxon>
        <taxon>Pseudomonadota</taxon>
        <taxon>Gammaproteobacteria</taxon>
        <taxon>Chromatiales</taxon>
        <taxon>Ectothiorhodospiraceae</taxon>
        <taxon>Spiribacter</taxon>
    </lineage>
</organism>
<dbReference type="RefSeq" id="WP_367951812.1">
    <property type="nucleotide sequence ID" value="NZ_JBAKFG010000003.1"/>
</dbReference>
<dbReference type="Gene3D" id="3.30.2310.20">
    <property type="entry name" value="RelE-like"/>
    <property type="match status" value="1"/>
</dbReference>
<gene>
    <name evidence="2" type="ORF">V6X51_09345</name>
</gene>
<keyword evidence="3" id="KW-1185">Reference proteome</keyword>
<dbReference type="Proteomes" id="UP001556636">
    <property type="component" value="Unassembled WGS sequence"/>
</dbReference>
<accession>A0ABV3RZJ0</accession>
<name>A0ABV3RZJ0_9GAMM</name>
<evidence type="ECO:0000256" key="1">
    <source>
        <dbReference type="ARBA" id="ARBA00022649"/>
    </source>
</evidence>
<reference evidence="2 3" key="1">
    <citation type="submission" date="2024-02" db="EMBL/GenBank/DDBJ databases">
        <title>New especies of Spiribacter isolated from saline water.</title>
        <authorList>
            <person name="Leon M.J."/>
            <person name="De La Haba R."/>
            <person name="Sanchez-Porro C."/>
            <person name="Ventosa A."/>
        </authorList>
    </citation>
    <scope>NUCLEOTIDE SEQUENCE [LARGE SCALE GENOMIC DNA]</scope>
    <source>
        <strain evidence="3">ag22IC6-196</strain>
    </source>
</reference>
<proteinExistence type="predicted"/>
<dbReference type="EMBL" id="JBAKFG010000003">
    <property type="protein sequence ID" value="MEX0373632.1"/>
    <property type="molecule type" value="Genomic_DNA"/>
</dbReference>
<protein>
    <submittedName>
        <fullName evidence="2">Type II toxin-antitoxin system RelE/ParE family toxin</fullName>
    </submittedName>
</protein>
<dbReference type="InterPro" id="IPR007712">
    <property type="entry name" value="RelE/ParE_toxin"/>
</dbReference>
<comment type="caution">
    <text evidence="2">The sequence shown here is derived from an EMBL/GenBank/DDBJ whole genome shotgun (WGS) entry which is preliminary data.</text>
</comment>
<evidence type="ECO:0000313" key="3">
    <source>
        <dbReference type="Proteomes" id="UP001556636"/>
    </source>
</evidence>
<evidence type="ECO:0000313" key="2">
    <source>
        <dbReference type="EMBL" id="MEX0373632.1"/>
    </source>
</evidence>
<dbReference type="Pfam" id="PF05016">
    <property type="entry name" value="ParE_toxin"/>
    <property type="match status" value="1"/>
</dbReference>
<keyword evidence="1" id="KW-1277">Toxin-antitoxin system</keyword>